<sequence length="227" mass="26516">MENLKSLFEAMKEFIWDIIGYFIPGFYLIILLSVTIQSKYYLESTLLDKKGEGINFIIIILSYILGYLIYGLGELKEDMMGKNSFEDKTQEEIKNSKNYKLATELLQKKIDSSNVPTRIDQLSMKETRNLAMSYTPESDKKVYTFMFRSDLSRHIGNTSFLFGGLALLISILKLFFKSLDMIFTDSAHITLYVFLIISYFIFKKTRDRFYKIAMRLPFSLFISKNNP</sequence>
<feature type="transmembrane region" description="Helical" evidence="1">
    <location>
        <begin position="182"/>
        <end position="202"/>
    </location>
</feature>
<evidence type="ECO:0000313" key="3">
    <source>
        <dbReference type="Proteomes" id="UP000321479"/>
    </source>
</evidence>
<keyword evidence="1" id="KW-1133">Transmembrane helix</keyword>
<evidence type="ECO:0000313" key="2">
    <source>
        <dbReference type="EMBL" id="QEC61977.1"/>
    </source>
</evidence>
<keyword evidence="1" id="KW-0472">Membrane</keyword>
<evidence type="ECO:0000256" key="1">
    <source>
        <dbReference type="SAM" id="Phobius"/>
    </source>
</evidence>
<feature type="transmembrane region" description="Helical" evidence="1">
    <location>
        <begin position="14"/>
        <end position="34"/>
    </location>
</feature>
<proteinExistence type="predicted"/>
<accession>A0A5B8USA0</accession>
<gene>
    <name evidence="2" type="ORF">FRZ54_05035</name>
</gene>
<organism evidence="2 3">
    <name type="scientific">Mucilaginibacter ginsenosidivorans</name>
    <dbReference type="NCBI Taxonomy" id="398053"/>
    <lineage>
        <taxon>Bacteria</taxon>
        <taxon>Pseudomonadati</taxon>
        <taxon>Bacteroidota</taxon>
        <taxon>Sphingobacteriia</taxon>
        <taxon>Sphingobacteriales</taxon>
        <taxon>Sphingobacteriaceae</taxon>
        <taxon>Mucilaginibacter</taxon>
    </lineage>
</organism>
<feature type="transmembrane region" description="Helical" evidence="1">
    <location>
        <begin position="54"/>
        <end position="73"/>
    </location>
</feature>
<reference evidence="2 3" key="1">
    <citation type="journal article" date="2017" name="Curr. Microbiol.">
        <title>Mucilaginibacter ginsenosidivorans sp. nov., Isolated from Soil of Ginseng Field.</title>
        <authorList>
            <person name="Kim M.M."/>
            <person name="Siddiqi M.Z."/>
            <person name="Im W.T."/>
        </authorList>
    </citation>
    <scope>NUCLEOTIDE SEQUENCE [LARGE SCALE GENOMIC DNA]</scope>
    <source>
        <strain evidence="2 3">Gsoil 3017</strain>
    </source>
</reference>
<dbReference type="Proteomes" id="UP000321479">
    <property type="component" value="Chromosome"/>
</dbReference>
<keyword evidence="3" id="KW-1185">Reference proteome</keyword>
<dbReference type="EMBL" id="CP042436">
    <property type="protein sequence ID" value="QEC61977.1"/>
    <property type="molecule type" value="Genomic_DNA"/>
</dbReference>
<keyword evidence="1" id="KW-0812">Transmembrane</keyword>
<dbReference type="RefSeq" id="WP_147030554.1">
    <property type="nucleotide sequence ID" value="NZ_CP042436.1"/>
</dbReference>
<dbReference type="OrthoDB" id="1495588at2"/>
<protein>
    <submittedName>
        <fullName evidence="2">Uncharacterized protein</fullName>
    </submittedName>
</protein>
<dbReference type="KEGG" id="mgin:FRZ54_05035"/>
<name>A0A5B8USA0_9SPHI</name>
<dbReference type="AlphaFoldDB" id="A0A5B8USA0"/>
<feature type="transmembrane region" description="Helical" evidence="1">
    <location>
        <begin position="155"/>
        <end position="176"/>
    </location>
</feature>